<dbReference type="InterPro" id="IPR029016">
    <property type="entry name" value="GAF-like_dom_sf"/>
</dbReference>
<dbReference type="GO" id="GO:0003700">
    <property type="term" value="F:DNA-binding transcription factor activity"/>
    <property type="evidence" value="ECO:0007669"/>
    <property type="project" value="TreeGrafter"/>
</dbReference>
<organism evidence="6 7">
    <name type="scientific">Bacillus smithii 7_3_47FAA</name>
    <dbReference type="NCBI Taxonomy" id="665952"/>
    <lineage>
        <taxon>Bacteria</taxon>
        <taxon>Bacillati</taxon>
        <taxon>Bacillota</taxon>
        <taxon>Bacilli</taxon>
        <taxon>Bacillales</taxon>
        <taxon>Bacillaceae</taxon>
        <taxon>Bacillus</taxon>
    </lineage>
</organism>
<keyword evidence="2" id="KW-0238">DNA-binding</keyword>
<dbReference type="InterPro" id="IPR005471">
    <property type="entry name" value="Tscrpt_reg_IclR_N"/>
</dbReference>
<protein>
    <recommendedName>
        <fullName evidence="8">IclR family transcriptional regulator</fullName>
    </recommendedName>
</protein>
<dbReference type="InterPro" id="IPR036390">
    <property type="entry name" value="WH_DNA-bd_sf"/>
</dbReference>
<dbReference type="InterPro" id="IPR014757">
    <property type="entry name" value="Tscrpt_reg_IclR_C"/>
</dbReference>
<dbReference type="SUPFAM" id="SSF55781">
    <property type="entry name" value="GAF domain-like"/>
    <property type="match status" value="1"/>
</dbReference>
<gene>
    <name evidence="6" type="ORF">HMPREF1015_01756</name>
</gene>
<dbReference type="PROSITE" id="PS51078">
    <property type="entry name" value="ICLR_ED"/>
    <property type="match status" value="1"/>
</dbReference>
<evidence type="ECO:0000259" key="4">
    <source>
        <dbReference type="PROSITE" id="PS51077"/>
    </source>
</evidence>
<keyword evidence="3" id="KW-0804">Transcription</keyword>
<keyword evidence="7" id="KW-1185">Reference proteome</keyword>
<evidence type="ECO:0008006" key="8">
    <source>
        <dbReference type="Google" id="ProtNLM"/>
    </source>
</evidence>
<dbReference type="PROSITE" id="PS51077">
    <property type="entry name" value="HTH_ICLR"/>
    <property type="match status" value="1"/>
</dbReference>
<dbReference type="Pfam" id="PF09339">
    <property type="entry name" value="HTH_IclR"/>
    <property type="match status" value="1"/>
</dbReference>
<dbReference type="RefSeq" id="WP_003353935.1">
    <property type="nucleotide sequence ID" value="NZ_JH414751.1"/>
</dbReference>
<comment type="caution">
    <text evidence="6">The sequence shown here is derived from an EMBL/GenBank/DDBJ whole genome shotgun (WGS) entry which is preliminary data.</text>
</comment>
<evidence type="ECO:0000313" key="6">
    <source>
        <dbReference type="EMBL" id="EHL78263.1"/>
    </source>
</evidence>
<dbReference type="SMART" id="SM00346">
    <property type="entry name" value="HTH_ICLR"/>
    <property type="match status" value="1"/>
</dbReference>
<dbReference type="EMBL" id="ACWF01000085">
    <property type="protein sequence ID" value="EHL78263.1"/>
    <property type="molecule type" value="Genomic_DNA"/>
</dbReference>
<feature type="domain" description="HTH iclR-type" evidence="4">
    <location>
        <begin position="3"/>
        <end position="64"/>
    </location>
</feature>
<evidence type="ECO:0000313" key="7">
    <source>
        <dbReference type="Proteomes" id="UP000011747"/>
    </source>
</evidence>
<accession>G9QKR7</accession>
<evidence type="ECO:0000256" key="1">
    <source>
        <dbReference type="ARBA" id="ARBA00023015"/>
    </source>
</evidence>
<dbReference type="PANTHER" id="PTHR30136">
    <property type="entry name" value="HELIX-TURN-HELIX TRANSCRIPTIONAL REGULATOR, ICLR FAMILY"/>
    <property type="match status" value="1"/>
</dbReference>
<dbReference type="Gene3D" id="3.30.450.40">
    <property type="match status" value="1"/>
</dbReference>
<dbReference type="Pfam" id="PF01614">
    <property type="entry name" value="IclR_C"/>
    <property type="match status" value="1"/>
</dbReference>
<evidence type="ECO:0000256" key="2">
    <source>
        <dbReference type="ARBA" id="ARBA00023125"/>
    </source>
</evidence>
<reference evidence="6 7" key="1">
    <citation type="submission" date="2011-09" db="EMBL/GenBank/DDBJ databases">
        <title>The Genome Sequence of Bacillus smithii 7_3_47FAA.</title>
        <authorList>
            <consortium name="The Broad Institute Genome Sequencing Platform"/>
            <person name="Earl A."/>
            <person name="Ward D."/>
            <person name="Feldgarden M."/>
            <person name="Gevers D."/>
            <person name="Daigneault M."/>
            <person name="Strauss J."/>
            <person name="Allen-Vercoe E."/>
            <person name="Young S.K."/>
            <person name="Zeng Q."/>
            <person name="Gargeya S."/>
            <person name="Fitzgerald M."/>
            <person name="Haas B."/>
            <person name="Abouelleil A."/>
            <person name="Alvarado L."/>
            <person name="Arachchi H.M."/>
            <person name="Berlin A."/>
            <person name="Brown A."/>
            <person name="Chapman S.B."/>
            <person name="Chen Z."/>
            <person name="Dunbar C."/>
            <person name="Freedman E."/>
            <person name="Gearin G."/>
            <person name="Goldberg J."/>
            <person name="Griggs A."/>
            <person name="Gujja S."/>
            <person name="Heiman D."/>
            <person name="Howarth C."/>
            <person name="Larson L."/>
            <person name="Lui A."/>
            <person name="MacDonald P.J.P."/>
            <person name="Montmayeur A."/>
            <person name="Murphy C."/>
            <person name="Neiman D."/>
            <person name="Pearson M."/>
            <person name="Priest M."/>
            <person name="Roberts A."/>
            <person name="Saif S."/>
            <person name="Shea T."/>
            <person name="Shenoy N."/>
            <person name="Sisk P."/>
            <person name="Stolte C."/>
            <person name="Sykes S."/>
            <person name="Wortman J."/>
            <person name="Nusbaum C."/>
            <person name="Birren B."/>
        </authorList>
    </citation>
    <scope>NUCLEOTIDE SEQUENCE [LARGE SCALE GENOMIC DNA]</scope>
    <source>
        <strain evidence="6 7">7_3_47FAA</strain>
    </source>
</reference>
<dbReference type="GO" id="GO:0003677">
    <property type="term" value="F:DNA binding"/>
    <property type="evidence" value="ECO:0007669"/>
    <property type="project" value="UniProtKB-KW"/>
</dbReference>
<name>G9QKR7_9BACI</name>
<dbReference type="InterPro" id="IPR050707">
    <property type="entry name" value="HTH_MetabolicPath_Reg"/>
</dbReference>
<dbReference type="HOGENOM" id="CLU_062618_7_1_9"/>
<dbReference type="Proteomes" id="UP000011747">
    <property type="component" value="Unassembled WGS sequence"/>
</dbReference>
<proteinExistence type="predicted"/>
<keyword evidence="1" id="KW-0805">Transcription regulation</keyword>
<dbReference type="SUPFAM" id="SSF46785">
    <property type="entry name" value="Winged helix' DNA-binding domain"/>
    <property type="match status" value="1"/>
</dbReference>
<dbReference type="PATRIC" id="fig|665952.3.peg.1620"/>
<dbReference type="InterPro" id="IPR036388">
    <property type="entry name" value="WH-like_DNA-bd_sf"/>
</dbReference>
<dbReference type="PANTHER" id="PTHR30136:SF35">
    <property type="entry name" value="HTH-TYPE TRANSCRIPTIONAL REGULATOR RV1719"/>
    <property type="match status" value="1"/>
</dbReference>
<evidence type="ECO:0000256" key="3">
    <source>
        <dbReference type="ARBA" id="ARBA00023163"/>
    </source>
</evidence>
<evidence type="ECO:0000259" key="5">
    <source>
        <dbReference type="PROSITE" id="PS51078"/>
    </source>
</evidence>
<dbReference type="AlphaFoldDB" id="G9QKR7"/>
<sequence length="261" mass="29569">MSVKSAQRVLEIFELLTQYPQGLTVKEISEFLDLPQSSTFNLVKTLYENNYLTQGELKKYKLGPKLIHIGASARESLDIHSVGVPHLKLLMEQVQETVFLAVLSKNEIVYIAKIDSNRSIRTSAQPGYRKPLYCTGLGKAFLTFMPRNEQKKYLDNTEFVKFTKKTITDRKLLKEQLDMFEHLGYAFDDEENEEGLYCLAAPIYGVDGMMIAAISVAGPKERMLARKEKIINHLLITSNKISAGLGYTNQKNTQFGGATWM</sequence>
<feature type="domain" description="IclR-ED" evidence="5">
    <location>
        <begin position="65"/>
        <end position="247"/>
    </location>
</feature>
<dbReference type="Gene3D" id="1.10.10.10">
    <property type="entry name" value="Winged helix-like DNA-binding domain superfamily/Winged helix DNA-binding domain"/>
    <property type="match status" value="1"/>
</dbReference>
<dbReference type="GO" id="GO:0045892">
    <property type="term" value="P:negative regulation of DNA-templated transcription"/>
    <property type="evidence" value="ECO:0007669"/>
    <property type="project" value="UniProtKB-ARBA"/>
</dbReference>